<sequence>MSFVVAVPEPGVERGGAFVVAGKDSTVGPFGLQGPVEALDFAVLPWAVRLDELLPGAAGGADLGGEYRWAQALSVISRWIRLMPCLAK</sequence>
<evidence type="ECO:0000313" key="2">
    <source>
        <dbReference type="Proteomes" id="UP001501638"/>
    </source>
</evidence>
<organism evidence="1 2">
    <name type="scientific">Streptomyces macrosporus</name>
    <dbReference type="NCBI Taxonomy" id="44032"/>
    <lineage>
        <taxon>Bacteria</taxon>
        <taxon>Bacillati</taxon>
        <taxon>Actinomycetota</taxon>
        <taxon>Actinomycetes</taxon>
        <taxon>Kitasatosporales</taxon>
        <taxon>Streptomycetaceae</taxon>
        <taxon>Streptomyces</taxon>
    </lineage>
</organism>
<accession>A0ABP5XM54</accession>
<gene>
    <name evidence="1" type="ORF">GCM10010405_50320</name>
</gene>
<reference evidence="2" key="1">
    <citation type="journal article" date="2019" name="Int. J. Syst. Evol. Microbiol.">
        <title>The Global Catalogue of Microorganisms (GCM) 10K type strain sequencing project: providing services to taxonomists for standard genome sequencing and annotation.</title>
        <authorList>
            <consortium name="The Broad Institute Genomics Platform"/>
            <consortium name="The Broad Institute Genome Sequencing Center for Infectious Disease"/>
            <person name="Wu L."/>
            <person name="Ma J."/>
        </authorList>
    </citation>
    <scope>NUCLEOTIDE SEQUENCE [LARGE SCALE GENOMIC DNA]</scope>
    <source>
        <strain evidence="2">JCM 6305</strain>
    </source>
</reference>
<proteinExistence type="predicted"/>
<keyword evidence="2" id="KW-1185">Reference proteome</keyword>
<comment type="caution">
    <text evidence="1">The sequence shown here is derived from an EMBL/GenBank/DDBJ whole genome shotgun (WGS) entry which is preliminary data.</text>
</comment>
<evidence type="ECO:0000313" key="1">
    <source>
        <dbReference type="EMBL" id="GAA2460005.1"/>
    </source>
</evidence>
<protein>
    <submittedName>
        <fullName evidence="1">Uncharacterized protein</fullName>
    </submittedName>
</protein>
<dbReference type="EMBL" id="BAAASZ010000035">
    <property type="protein sequence ID" value="GAA2460005.1"/>
    <property type="molecule type" value="Genomic_DNA"/>
</dbReference>
<dbReference type="Proteomes" id="UP001501638">
    <property type="component" value="Unassembled WGS sequence"/>
</dbReference>
<name>A0ABP5XM54_9ACTN</name>